<dbReference type="NCBIfam" id="TIGR01557">
    <property type="entry name" value="myb_SHAQKYF"/>
    <property type="match status" value="1"/>
</dbReference>
<evidence type="ECO:0000313" key="9">
    <source>
        <dbReference type="EMBL" id="KAG6399527.1"/>
    </source>
</evidence>
<dbReference type="InterPro" id="IPR001005">
    <property type="entry name" value="SANT/Myb"/>
</dbReference>
<accession>A0A8X8ZCE1</accession>
<organism evidence="9">
    <name type="scientific">Salvia splendens</name>
    <name type="common">Scarlet sage</name>
    <dbReference type="NCBI Taxonomy" id="180675"/>
    <lineage>
        <taxon>Eukaryota</taxon>
        <taxon>Viridiplantae</taxon>
        <taxon>Streptophyta</taxon>
        <taxon>Embryophyta</taxon>
        <taxon>Tracheophyta</taxon>
        <taxon>Spermatophyta</taxon>
        <taxon>Magnoliopsida</taxon>
        <taxon>eudicotyledons</taxon>
        <taxon>Gunneridae</taxon>
        <taxon>Pentapetalae</taxon>
        <taxon>asterids</taxon>
        <taxon>lamiids</taxon>
        <taxon>Lamiales</taxon>
        <taxon>Lamiaceae</taxon>
        <taxon>Nepetoideae</taxon>
        <taxon>Mentheae</taxon>
        <taxon>Salviinae</taxon>
        <taxon>Salvia</taxon>
        <taxon>Salvia subgen. Calosphace</taxon>
        <taxon>core Calosphace</taxon>
    </lineage>
</organism>
<dbReference type="OrthoDB" id="551907at2759"/>
<dbReference type="GO" id="GO:0003677">
    <property type="term" value="F:DNA binding"/>
    <property type="evidence" value="ECO:0007669"/>
    <property type="project" value="InterPro"/>
</dbReference>
<dbReference type="PROSITE" id="PS51294">
    <property type="entry name" value="HTH_MYB"/>
    <property type="match status" value="1"/>
</dbReference>
<feature type="compositionally biased region" description="Polar residues" evidence="7">
    <location>
        <begin position="295"/>
        <end position="306"/>
    </location>
</feature>
<feature type="region of interest" description="Disordered" evidence="7">
    <location>
        <begin position="295"/>
        <end position="327"/>
    </location>
</feature>
<proteinExistence type="inferred from homology"/>
<dbReference type="InterPro" id="IPR017930">
    <property type="entry name" value="Myb_dom"/>
</dbReference>
<dbReference type="EMBL" id="PNBA02000015">
    <property type="protein sequence ID" value="KAG6399527.1"/>
    <property type="molecule type" value="Genomic_DNA"/>
</dbReference>
<dbReference type="PANTHER" id="PTHR31499:SF85">
    <property type="entry name" value="TRANSCRIPTION FACTOR MYB-RELATED FAMILY"/>
    <property type="match status" value="1"/>
</dbReference>
<evidence type="ECO:0000259" key="8">
    <source>
        <dbReference type="PROSITE" id="PS51294"/>
    </source>
</evidence>
<evidence type="ECO:0000256" key="7">
    <source>
        <dbReference type="SAM" id="MobiDB-lite"/>
    </source>
</evidence>
<evidence type="ECO:0000313" key="10">
    <source>
        <dbReference type="Proteomes" id="UP000298416"/>
    </source>
</evidence>
<dbReference type="InterPro" id="IPR046955">
    <property type="entry name" value="PHR1-like"/>
</dbReference>
<reference evidence="9" key="1">
    <citation type="submission" date="2018-01" db="EMBL/GenBank/DDBJ databases">
        <authorList>
            <person name="Mao J.F."/>
        </authorList>
    </citation>
    <scope>NUCLEOTIDE SEQUENCE</scope>
    <source>
        <strain evidence="9">Huo1</strain>
        <tissue evidence="9">Leaf</tissue>
    </source>
</reference>
<dbReference type="GO" id="GO:0005634">
    <property type="term" value="C:nucleus"/>
    <property type="evidence" value="ECO:0007669"/>
    <property type="project" value="UniProtKB-SubCell"/>
</dbReference>
<dbReference type="GO" id="GO:0003700">
    <property type="term" value="F:DNA-binding transcription factor activity"/>
    <property type="evidence" value="ECO:0007669"/>
    <property type="project" value="InterPro"/>
</dbReference>
<dbReference type="AlphaFoldDB" id="A0A8X8ZCE1"/>
<dbReference type="Pfam" id="PF00249">
    <property type="entry name" value="Myb_DNA-binding"/>
    <property type="match status" value="1"/>
</dbReference>
<keyword evidence="5" id="KW-0804">Transcription</keyword>
<dbReference type="PANTHER" id="PTHR31499">
    <property type="entry name" value="MYB FAMILY TRANSCRIPTION FACTOR PHL11"/>
    <property type="match status" value="1"/>
</dbReference>
<dbReference type="InterPro" id="IPR025756">
    <property type="entry name" value="Myb_CC_LHEQLE"/>
</dbReference>
<gene>
    <name evidence="9" type="ORF">SASPL_141008</name>
</gene>
<dbReference type="Proteomes" id="UP000298416">
    <property type="component" value="Unassembled WGS sequence"/>
</dbReference>
<evidence type="ECO:0000256" key="1">
    <source>
        <dbReference type="ARBA" id="ARBA00004123"/>
    </source>
</evidence>
<keyword evidence="4" id="KW-0175">Coiled coil</keyword>
<protein>
    <recommendedName>
        <fullName evidence="8">HTH myb-type domain-containing protein</fullName>
    </recommendedName>
</protein>
<evidence type="ECO:0000256" key="5">
    <source>
        <dbReference type="ARBA" id="ARBA00023163"/>
    </source>
</evidence>
<evidence type="ECO:0000256" key="2">
    <source>
        <dbReference type="ARBA" id="ARBA00006783"/>
    </source>
</evidence>
<keyword evidence="6" id="KW-0539">Nucleus</keyword>
<dbReference type="Pfam" id="PF14379">
    <property type="entry name" value="Myb_CC_LHEQLE"/>
    <property type="match status" value="1"/>
</dbReference>
<dbReference type="SUPFAM" id="SSF46689">
    <property type="entry name" value="Homeodomain-like"/>
    <property type="match status" value="1"/>
</dbReference>
<feature type="compositionally biased region" description="Acidic residues" evidence="7">
    <location>
        <begin position="308"/>
        <end position="317"/>
    </location>
</feature>
<sequence>MERLNQSSGFATTFASEVPEFSQNLGTQQQASLWPADAMISRIGSTAAAFYATEAHMGLSRYDLQENTANYDQFGRSIIPQTQMPTVFRANDLSQNEHLLFIEEKLLGEVNDTNTIRQSPPFNPIHGVHALQNVAVSHFANMSPFGQQPAATPNTVASSKMRIRWSQDLHERFVDCVNRLGGADKARPKAILQLMDTEGLTIFHVKSHLQKYRNVKYVPESSEGTGRPDKTTTIANNVAQIDIETGMQIKEALQLQLDVQMRLHEQLEFQRNLQHSIEEQGKKLKMMLDQQQKTAQSLVEKSSTTLVEDPEVSEGSEIDNGFPIKIN</sequence>
<dbReference type="InterPro" id="IPR006447">
    <property type="entry name" value="Myb_dom_plants"/>
</dbReference>
<keyword evidence="10" id="KW-1185">Reference proteome</keyword>
<dbReference type="Gene3D" id="1.10.10.60">
    <property type="entry name" value="Homeodomain-like"/>
    <property type="match status" value="1"/>
</dbReference>
<feature type="domain" description="HTH myb-type" evidence="8">
    <location>
        <begin position="164"/>
        <end position="217"/>
    </location>
</feature>
<reference evidence="9" key="2">
    <citation type="submission" date="2020-08" db="EMBL/GenBank/DDBJ databases">
        <title>Plant Genome Project.</title>
        <authorList>
            <person name="Zhang R.-G."/>
        </authorList>
    </citation>
    <scope>NUCLEOTIDE SEQUENCE</scope>
    <source>
        <strain evidence="9">Huo1</strain>
        <tissue evidence="9">Leaf</tissue>
    </source>
</reference>
<comment type="subcellular location">
    <subcellularLocation>
        <location evidence="1">Nucleus</location>
    </subcellularLocation>
</comment>
<evidence type="ECO:0000256" key="6">
    <source>
        <dbReference type="ARBA" id="ARBA00023242"/>
    </source>
</evidence>
<evidence type="ECO:0000256" key="4">
    <source>
        <dbReference type="ARBA" id="ARBA00023054"/>
    </source>
</evidence>
<evidence type="ECO:0000256" key="3">
    <source>
        <dbReference type="ARBA" id="ARBA00023015"/>
    </source>
</evidence>
<name>A0A8X8ZCE1_SALSN</name>
<comment type="similarity">
    <text evidence="2">Belongs to the MYB-CC family.</text>
</comment>
<dbReference type="InterPro" id="IPR009057">
    <property type="entry name" value="Homeodomain-like_sf"/>
</dbReference>
<dbReference type="FunFam" id="1.10.10.60:FF:000002">
    <property type="entry name" value="Myb family transcription factor"/>
    <property type="match status" value="1"/>
</dbReference>
<comment type="caution">
    <text evidence="9">The sequence shown here is derived from an EMBL/GenBank/DDBJ whole genome shotgun (WGS) entry which is preliminary data.</text>
</comment>
<keyword evidence="3" id="KW-0805">Transcription regulation</keyword>